<keyword evidence="1 2" id="KW-0728">SH3 domain</keyword>
<dbReference type="PANTHER" id="PTHR14167">
    <property type="entry name" value="SH3 DOMAIN-CONTAINING"/>
    <property type="match status" value="1"/>
</dbReference>
<dbReference type="Pfam" id="PF00018">
    <property type="entry name" value="SH3_1"/>
    <property type="match status" value="3"/>
</dbReference>
<protein>
    <recommendedName>
        <fullName evidence="4">SH3 domain-containing protein</fullName>
    </recommendedName>
</protein>
<evidence type="ECO:0000313" key="5">
    <source>
        <dbReference type="EMBL" id="KAH9374617.1"/>
    </source>
</evidence>
<dbReference type="VEuPathDB" id="VectorBase:HLOH_055639"/>
<dbReference type="AlphaFoldDB" id="A0A9J6GI89"/>
<dbReference type="OMA" id="KLERADH"/>
<dbReference type="InterPro" id="IPR050384">
    <property type="entry name" value="Endophilin_SH3RF"/>
</dbReference>
<dbReference type="InterPro" id="IPR036028">
    <property type="entry name" value="SH3-like_dom_sf"/>
</dbReference>
<sequence length="463" mass="49614">MEPGCVVKALYDFEPGLEGELPVRKGDLIQVVGPVDKHWTLGQVQGQRGRFPSACGVPVKLPPLSPGEELFAAGADYSSDVPGDLCFSSGELIVGLCAVDANWWRGRLEGGAEGLFPLSHAWKLERADHQPQPQPVDLWARACRDTVAQLADELGLRAGQLIHVRRIIDQDWLWGECGGRCGKFPRSVVELLPSGETAEAPVSQPAGACPDPVPGTASPAQAQGSPGDEVVVLRRLDPGPYPNELSLEVGDLVTLVRHVDDEWTEGELAGRRGLFPTAYVDVIVGCAAPEGGDPEGRSQRACFGRALFDFPAGVEGDLALSAGEVVMLLGKVNADWYRARSQDGRTGICPTSFVEEMVRPGASEGLRSRFNSAPVSLELRRREKPLRRANTLSSTESAAFKREVASFHQLKPVTRPAPSRPPPVVRSTTAALPRRSAPPVPLAPAEPLRTAALGQLHASVQSF</sequence>
<dbReference type="Gene3D" id="2.30.30.40">
    <property type="entry name" value="SH3 Domains"/>
    <property type="match status" value="5"/>
</dbReference>
<feature type="region of interest" description="Disordered" evidence="3">
    <location>
        <begin position="197"/>
        <end position="227"/>
    </location>
</feature>
<dbReference type="Proteomes" id="UP000821853">
    <property type="component" value="Chromosome 5"/>
</dbReference>
<dbReference type="PRINTS" id="PR00452">
    <property type="entry name" value="SH3DOMAIN"/>
</dbReference>
<dbReference type="EMBL" id="JABSTR010000007">
    <property type="protein sequence ID" value="KAH9374617.1"/>
    <property type="molecule type" value="Genomic_DNA"/>
</dbReference>
<dbReference type="Pfam" id="PF07653">
    <property type="entry name" value="SH3_2"/>
    <property type="match status" value="2"/>
</dbReference>
<evidence type="ECO:0000256" key="2">
    <source>
        <dbReference type="PROSITE-ProRule" id="PRU00192"/>
    </source>
</evidence>
<evidence type="ECO:0000256" key="1">
    <source>
        <dbReference type="ARBA" id="ARBA00022443"/>
    </source>
</evidence>
<dbReference type="InterPro" id="IPR001452">
    <property type="entry name" value="SH3_domain"/>
</dbReference>
<dbReference type="CDD" id="cd00174">
    <property type="entry name" value="SH3"/>
    <property type="match status" value="2"/>
</dbReference>
<evidence type="ECO:0000259" key="4">
    <source>
        <dbReference type="PROSITE" id="PS50002"/>
    </source>
</evidence>
<comment type="caution">
    <text evidence="5">The sequence shown here is derived from an EMBL/GenBank/DDBJ whole genome shotgun (WGS) entry which is preliminary data.</text>
</comment>
<dbReference type="PANTHER" id="PTHR14167:SF116">
    <property type="entry name" value="CAP, ISOFORM AC"/>
    <property type="match status" value="1"/>
</dbReference>
<dbReference type="PROSITE" id="PS50002">
    <property type="entry name" value="SH3"/>
    <property type="match status" value="5"/>
</dbReference>
<feature type="domain" description="SH3" evidence="4">
    <location>
        <begin position="225"/>
        <end position="285"/>
    </location>
</feature>
<evidence type="ECO:0000256" key="3">
    <source>
        <dbReference type="SAM" id="MobiDB-lite"/>
    </source>
</evidence>
<reference evidence="5 6" key="1">
    <citation type="journal article" date="2020" name="Cell">
        <title>Large-Scale Comparative Analyses of Tick Genomes Elucidate Their Genetic Diversity and Vector Capacities.</title>
        <authorList>
            <consortium name="Tick Genome and Microbiome Consortium (TIGMIC)"/>
            <person name="Jia N."/>
            <person name="Wang J."/>
            <person name="Shi W."/>
            <person name="Du L."/>
            <person name="Sun Y."/>
            <person name="Zhan W."/>
            <person name="Jiang J.F."/>
            <person name="Wang Q."/>
            <person name="Zhang B."/>
            <person name="Ji P."/>
            <person name="Bell-Sakyi L."/>
            <person name="Cui X.M."/>
            <person name="Yuan T.T."/>
            <person name="Jiang B.G."/>
            <person name="Yang W.F."/>
            <person name="Lam T.T."/>
            <person name="Chang Q.C."/>
            <person name="Ding S.J."/>
            <person name="Wang X.J."/>
            <person name="Zhu J.G."/>
            <person name="Ruan X.D."/>
            <person name="Zhao L."/>
            <person name="Wei J.T."/>
            <person name="Ye R.Z."/>
            <person name="Que T.C."/>
            <person name="Du C.H."/>
            <person name="Zhou Y.H."/>
            <person name="Cheng J.X."/>
            <person name="Dai P.F."/>
            <person name="Guo W.B."/>
            <person name="Han X.H."/>
            <person name="Huang E.J."/>
            <person name="Li L.F."/>
            <person name="Wei W."/>
            <person name="Gao Y.C."/>
            <person name="Liu J.Z."/>
            <person name="Shao H.Z."/>
            <person name="Wang X."/>
            <person name="Wang C.C."/>
            <person name="Yang T.C."/>
            <person name="Huo Q.B."/>
            <person name="Li W."/>
            <person name="Chen H.Y."/>
            <person name="Chen S.E."/>
            <person name="Zhou L.G."/>
            <person name="Ni X.B."/>
            <person name="Tian J.H."/>
            <person name="Sheng Y."/>
            <person name="Liu T."/>
            <person name="Pan Y.S."/>
            <person name="Xia L.Y."/>
            <person name="Li J."/>
            <person name="Zhao F."/>
            <person name="Cao W.C."/>
        </authorList>
    </citation>
    <scope>NUCLEOTIDE SEQUENCE [LARGE SCALE GENOMIC DNA]</scope>
    <source>
        <strain evidence="5">HaeL-2018</strain>
    </source>
</reference>
<feature type="domain" description="SH3" evidence="4">
    <location>
        <begin position="2"/>
        <end position="61"/>
    </location>
</feature>
<keyword evidence="6" id="KW-1185">Reference proteome</keyword>
<accession>A0A9J6GI89</accession>
<feature type="domain" description="SH3" evidence="4">
    <location>
        <begin position="66"/>
        <end position="126"/>
    </location>
</feature>
<feature type="domain" description="SH3" evidence="4">
    <location>
        <begin position="299"/>
        <end position="359"/>
    </location>
</feature>
<evidence type="ECO:0000313" key="6">
    <source>
        <dbReference type="Proteomes" id="UP000821853"/>
    </source>
</evidence>
<dbReference type="OrthoDB" id="27823at2759"/>
<gene>
    <name evidence="5" type="ORF">HPB48_014665</name>
</gene>
<feature type="domain" description="SH3" evidence="4">
    <location>
        <begin position="135"/>
        <end position="194"/>
    </location>
</feature>
<proteinExistence type="predicted"/>
<dbReference type="SMART" id="SM00326">
    <property type="entry name" value="SH3"/>
    <property type="match status" value="5"/>
</dbReference>
<feature type="region of interest" description="Disordered" evidence="3">
    <location>
        <begin position="412"/>
        <end position="444"/>
    </location>
</feature>
<name>A0A9J6GI89_HAELO</name>
<dbReference type="PRINTS" id="PR00499">
    <property type="entry name" value="P67PHOX"/>
</dbReference>
<organism evidence="5 6">
    <name type="scientific">Haemaphysalis longicornis</name>
    <name type="common">Bush tick</name>
    <dbReference type="NCBI Taxonomy" id="44386"/>
    <lineage>
        <taxon>Eukaryota</taxon>
        <taxon>Metazoa</taxon>
        <taxon>Ecdysozoa</taxon>
        <taxon>Arthropoda</taxon>
        <taxon>Chelicerata</taxon>
        <taxon>Arachnida</taxon>
        <taxon>Acari</taxon>
        <taxon>Parasitiformes</taxon>
        <taxon>Ixodida</taxon>
        <taxon>Ixodoidea</taxon>
        <taxon>Ixodidae</taxon>
        <taxon>Haemaphysalinae</taxon>
        <taxon>Haemaphysalis</taxon>
    </lineage>
</organism>
<dbReference type="SUPFAM" id="SSF50044">
    <property type="entry name" value="SH3-domain"/>
    <property type="match status" value="5"/>
</dbReference>